<protein>
    <submittedName>
        <fullName evidence="3">DUF5107 domain-containing protein</fullName>
    </submittedName>
</protein>
<keyword evidence="4" id="KW-1185">Reference proteome</keyword>
<evidence type="ECO:0000313" key="4">
    <source>
        <dbReference type="Proteomes" id="UP001597097"/>
    </source>
</evidence>
<dbReference type="Proteomes" id="UP001597097">
    <property type="component" value="Unassembled WGS sequence"/>
</dbReference>
<name>A0ABW4GLA8_9ACTN</name>
<proteinExistence type="predicted"/>
<feature type="domain" description="DUF5107" evidence="2">
    <location>
        <begin position="53"/>
        <end position="331"/>
    </location>
</feature>
<evidence type="ECO:0000259" key="2">
    <source>
        <dbReference type="Pfam" id="PF17128"/>
    </source>
</evidence>
<comment type="caution">
    <text evidence="3">The sequence shown here is derived from an EMBL/GenBank/DDBJ whole genome shotgun (WGS) entry which is preliminary data.</text>
</comment>
<dbReference type="Pfam" id="PF17128">
    <property type="entry name" value="DUF5107"/>
    <property type="match status" value="1"/>
</dbReference>
<evidence type="ECO:0000313" key="3">
    <source>
        <dbReference type="EMBL" id="MFD1543419.1"/>
    </source>
</evidence>
<dbReference type="EMBL" id="JBHUCM010000038">
    <property type="protein sequence ID" value="MFD1543419.1"/>
    <property type="molecule type" value="Genomic_DNA"/>
</dbReference>
<feature type="region of interest" description="Disordered" evidence="1">
    <location>
        <begin position="1"/>
        <end position="27"/>
    </location>
</feature>
<gene>
    <name evidence="3" type="ORF">ACFSJ0_40695</name>
</gene>
<dbReference type="RefSeq" id="WP_219529794.1">
    <property type="nucleotide sequence ID" value="NZ_JAHKRM010000007.1"/>
</dbReference>
<accession>A0ABW4GLA8</accession>
<organism evidence="3 4">
    <name type="scientific">Nonomuraea guangzhouensis</name>
    <dbReference type="NCBI Taxonomy" id="1291555"/>
    <lineage>
        <taxon>Bacteria</taxon>
        <taxon>Bacillati</taxon>
        <taxon>Actinomycetota</taxon>
        <taxon>Actinomycetes</taxon>
        <taxon>Streptosporangiales</taxon>
        <taxon>Streptosporangiaceae</taxon>
        <taxon>Nonomuraea</taxon>
    </lineage>
</organism>
<dbReference type="InterPro" id="IPR033396">
    <property type="entry name" value="DUF5107"/>
</dbReference>
<reference evidence="4" key="1">
    <citation type="journal article" date="2019" name="Int. J. Syst. Evol. Microbiol.">
        <title>The Global Catalogue of Microorganisms (GCM) 10K type strain sequencing project: providing services to taxonomists for standard genome sequencing and annotation.</title>
        <authorList>
            <consortium name="The Broad Institute Genomics Platform"/>
            <consortium name="The Broad Institute Genome Sequencing Center for Infectious Disease"/>
            <person name="Wu L."/>
            <person name="Ma J."/>
        </authorList>
    </citation>
    <scope>NUCLEOTIDE SEQUENCE [LARGE SCALE GENOMIC DNA]</scope>
    <source>
        <strain evidence="4">CGMCC 1.15399</strain>
    </source>
</reference>
<evidence type="ECO:0000256" key="1">
    <source>
        <dbReference type="SAM" id="MobiDB-lite"/>
    </source>
</evidence>
<sequence>MLRTSSVVLPVSPLGPENPLPPLRTLPDPRGGLRTAAADAEMAAQLAYGHADSLLPYTFQDGYGREREERELKTAVLENSLLRAEFLLEYGGRLRSLVHLPTGRELLHKPPHLQLANLGLRNAWFAGGVEWNLGTFGHTALACAPVHAVRVDRPDGVPVLRMYEWERMRRLVYQLDVSLPPESPVLLVHVRIYNPSAVDAPVYWWSNAAVPQTPGSRVLAPACQAYHFSYDGMLRRVPVPRWRESDQSYPARNEQAADFFYELPRAERRWIAALDQDGGGLAQVSTDLLRGRKHFRWGTGAAGRNWQDWLSGPDRPYLEIQAGLTRTQLEHVRLPARSALAWTEAYGLLQGDPAQVHGPWRDALGHVGRAVNRLISRDRLQAAHEQAVQLASAVPVEVLHVGSGWGALERRALAKRRSRVLNLPGTPFADWTIGRDQQSWLALVRKGSIPTPAPALPPSSYTVGPEWRALLEKSVEESGGTWFTLLHLGVNLFHDGDHAGARAAWERSLACAENAWALRNLAVLDPSRAADLYERAHALSPRLRPLTIETLAALLASGRPDAALVLIDKLGPKDRWHGRIRLLECRAALDAGDVGRAGRVLETGLVVDDLREGEDTLDELWWDYHERLNPTGRARVRAEHPLPCRYDYSVKQY</sequence>